<keyword evidence="2" id="KW-0614">Plasmid</keyword>
<sequence length="182" mass="20916">MYLKSKITGSFILSLSILLSGTLFGQSTAFADEKDKNQIRQKNSQNLINYSNKLGLTKEYKNTQYGFTLQIPDGWIKNVHISQNQYDEKAKDTISFIANIKGKEYPICSILIFDNNSEAIDYVKSGPLYKLDTDDKSIYAYISANEVPQEYYEGEHQEEFKEIYDSIQSEVLNVMNSYKLHS</sequence>
<proteinExistence type="predicted"/>
<dbReference type="EMBL" id="CP009636">
    <property type="protein sequence ID" value="AJI08438.1"/>
    <property type="molecule type" value="Genomic_DNA"/>
</dbReference>
<accession>A0AAN0SRP4</accession>
<keyword evidence="1" id="KW-0732">Signal</keyword>
<evidence type="ECO:0000313" key="2">
    <source>
        <dbReference type="EMBL" id="AJI08438.1"/>
    </source>
</evidence>
<organism evidence="2 3">
    <name type="scientific">Bacillus cereus 03BB108</name>
    <dbReference type="NCBI Taxonomy" id="451709"/>
    <lineage>
        <taxon>Bacteria</taxon>
        <taxon>Bacillati</taxon>
        <taxon>Bacillota</taxon>
        <taxon>Bacilli</taxon>
        <taxon>Bacillales</taxon>
        <taxon>Bacillaceae</taxon>
        <taxon>Bacillus</taxon>
        <taxon>Bacillus cereus group</taxon>
    </lineage>
</organism>
<geneLocation type="plasmid" evidence="2 3">
    <name>pBFI_2</name>
</geneLocation>
<feature type="chain" id="PRO_5042934742" description="DUF4825 domain-containing protein" evidence="1">
    <location>
        <begin position="32"/>
        <end position="182"/>
    </location>
</feature>
<name>A0AAN0SRP4_BACCE</name>
<evidence type="ECO:0000313" key="3">
    <source>
        <dbReference type="Proteomes" id="UP000031861"/>
    </source>
</evidence>
<protein>
    <recommendedName>
        <fullName evidence="4">DUF4825 domain-containing protein</fullName>
    </recommendedName>
</protein>
<evidence type="ECO:0000256" key="1">
    <source>
        <dbReference type="SAM" id="SignalP"/>
    </source>
</evidence>
<dbReference type="Proteomes" id="UP000031861">
    <property type="component" value="Plasmid pBFI_2"/>
</dbReference>
<dbReference type="AlphaFoldDB" id="A0AAN0SRP4"/>
<reference evidence="2 3" key="1">
    <citation type="journal article" date="2015" name="Genome Announc.">
        <title>Complete genome sequences for 35 biothreat assay-relevant bacillus species.</title>
        <authorList>
            <person name="Johnson S.L."/>
            <person name="Daligault H.E."/>
            <person name="Davenport K.W."/>
            <person name="Jaissle J."/>
            <person name="Frey K.G."/>
            <person name="Ladner J.T."/>
            <person name="Broomall S.M."/>
            <person name="Bishop-Lilly K.A."/>
            <person name="Bruce D.C."/>
            <person name="Gibbons H.S."/>
            <person name="Coyne S.R."/>
            <person name="Lo C.C."/>
            <person name="Meincke L."/>
            <person name="Munk A.C."/>
            <person name="Koroleva G.I."/>
            <person name="Rosenzweig C.N."/>
            <person name="Palacios G.F."/>
            <person name="Redden C.L."/>
            <person name="Minogue T.D."/>
            <person name="Chain P.S."/>
        </authorList>
    </citation>
    <scope>NUCLEOTIDE SEQUENCE [LARGE SCALE GENOMIC DNA]</scope>
    <source>
        <strain evidence="2 3">03BB108</strain>
    </source>
</reference>
<feature type="signal peptide" evidence="1">
    <location>
        <begin position="1"/>
        <end position="31"/>
    </location>
</feature>
<evidence type="ECO:0008006" key="4">
    <source>
        <dbReference type="Google" id="ProtNLM"/>
    </source>
</evidence>
<gene>
    <name evidence="2" type="ORF">AK40_6008</name>
</gene>
<dbReference type="RefSeq" id="WP_001996227.1">
    <property type="nucleotide sequence ID" value="NZ_CP009636.1"/>
</dbReference>